<evidence type="ECO:0000313" key="2">
    <source>
        <dbReference type="Proteomes" id="UP000316759"/>
    </source>
</evidence>
<evidence type="ECO:0000313" key="1">
    <source>
        <dbReference type="EMBL" id="TPP66357.1"/>
    </source>
</evidence>
<organism evidence="1 2">
    <name type="scientific">Fasciola gigantica</name>
    <name type="common">Giant liver fluke</name>
    <dbReference type="NCBI Taxonomy" id="46835"/>
    <lineage>
        <taxon>Eukaryota</taxon>
        <taxon>Metazoa</taxon>
        <taxon>Spiralia</taxon>
        <taxon>Lophotrochozoa</taxon>
        <taxon>Platyhelminthes</taxon>
        <taxon>Trematoda</taxon>
        <taxon>Digenea</taxon>
        <taxon>Plagiorchiida</taxon>
        <taxon>Echinostomata</taxon>
        <taxon>Echinostomatoidea</taxon>
        <taxon>Fasciolidae</taxon>
        <taxon>Fasciola</taxon>
    </lineage>
</organism>
<keyword evidence="2" id="KW-1185">Reference proteome</keyword>
<proteinExistence type="predicted"/>
<protein>
    <submittedName>
        <fullName evidence="1">Uncharacterized protein</fullName>
    </submittedName>
</protein>
<name>A0A504Z6N6_FASGI</name>
<sequence>MQVFPMNSLPWRVAIFAGNDSRVNTLKGKLFEGHFRNNASFYFSICGLSSNLSGEVFLAGYWMDSSFHRLPQPFRSTEIPF</sequence>
<accession>A0A504Z6N6</accession>
<comment type="caution">
    <text evidence="1">The sequence shown here is derived from an EMBL/GenBank/DDBJ whole genome shotgun (WGS) entry which is preliminary data.</text>
</comment>
<dbReference type="Proteomes" id="UP000316759">
    <property type="component" value="Unassembled WGS sequence"/>
</dbReference>
<dbReference type="EMBL" id="SUNJ01001983">
    <property type="protein sequence ID" value="TPP66357.1"/>
    <property type="molecule type" value="Genomic_DNA"/>
</dbReference>
<gene>
    <name evidence="1" type="ORF">FGIG_07686</name>
</gene>
<reference evidence="1 2" key="1">
    <citation type="submission" date="2019-04" db="EMBL/GenBank/DDBJ databases">
        <title>Annotation for the trematode Fasciola gigantica.</title>
        <authorList>
            <person name="Choi Y.-J."/>
        </authorList>
    </citation>
    <scope>NUCLEOTIDE SEQUENCE [LARGE SCALE GENOMIC DNA]</scope>
    <source>
        <strain evidence="1">Uganda_cow_1</strain>
    </source>
</reference>
<dbReference type="AlphaFoldDB" id="A0A504Z6N6"/>